<dbReference type="AlphaFoldDB" id="A0A366CWA2"/>
<evidence type="ECO:0000313" key="3">
    <source>
        <dbReference type="Proteomes" id="UP000252086"/>
    </source>
</evidence>
<dbReference type="GO" id="GO:0016747">
    <property type="term" value="F:acyltransferase activity, transferring groups other than amino-acyl groups"/>
    <property type="evidence" value="ECO:0007669"/>
    <property type="project" value="InterPro"/>
</dbReference>
<dbReference type="InterPro" id="IPR016181">
    <property type="entry name" value="Acyl_CoA_acyltransferase"/>
</dbReference>
<feature type="domain" description="N-acetyltransferase" evidence="1">
    <location>
        <begin position="170"/>
        <end position="328"/>
    </location>
</feature>
<dbReference type="Pfam" id="PF13302">
    <property type="entry name" value="Acetyltransf_3"/>
    <property type="match status" value="1"/>
</dbReference>
<keyword evidence="2" id="KW-0808">Transferase</keyword>
<gene>
    <name evidence="2" type="ORF">DFP76_10748</name>
</gene>
<dbReference type="InterPro" id="IPR051531">
    <property type="entry name" value="N-acetyltransferase"/>
</dbReference>
<evidence type="ECO:0000259" key="1">
    <source>
        <dbReference type="PROSITE" id="PS51186"/>
    </source>
</evidence>
<dbReference type="PANTHER" id="PTHR43792">
    <property type="entry name" value="GNAT FAMILY, PUTATIVE (AFU_ORTHOLOGUE AFUA_3G00765)-RELATED-RELATED"/>
    <property type="match status" value="1"/>
</dbReference>
<dbReference type="OrthoDB" id="9784707at2"/>
<protein>
    <submittedName>
        <fullName evidence="2">RimJ/RimL family protein N-acetyltransferase</fullName>
    </submittedName>
</protein>
<organism evidence="2 3">
    <name type="scientific">Marinomonas aquiplantarum</name>
    <dbReference type="NCBI Taxonomy" id="491951"/>
    <lineage>
        <taxon>Bacteria</taxon>
        <taxon>Pseudomonadati</taxon>
        <taxon>Pseudomonadota</taxon>
        <taxon>Gammaproteobacteria</taxon>
        <taxon>Oceanospirillales</taxon>
        <taxon>Oceanospirillaceae</taxon>
        <taxon>Marinomonas</taxon>
    </lineage>
</organism>
<dbReference type="SUPFAM" id="SSF48452">
    <property type="entry name" value="TPR-like"/>
    <property type="match status" value="1"/>
</dbReference>
<sequence>MVAARQGSDYPFSQAAFAQPQNEWLAQLQQVQQQGVYAQDRLYWLQQLRAYVDQDRSLVEYQLMLDLAQRLCDWVMVIEIVNAMQSHYPFGQKDEAAITLLCALAEAYFQLGDYAAAIHLYKGALLRFYQNKRILDAYYWLTEKRQQMNKRDFPMAHGRRMGRQTETTELYLTPLESHHIHVFRWLYIHQQQGSKSVAELCNLPSFEDDQQWFDWQQNNQTMPNHDVYAVMHREWGFIGSVCLEVFHGVGFFYYWLGQDFQGYGFGPQAVSLLLEIGVEHNAMHSCYAKVYEDNDASQKAIEKLGFSVLPFRQAAPDDNEILYYLGPEQSEAACRTELETLYRDMGSHIALQHKVWLGE</sequence>
<dbReference type="InterPro" id="IPR000182">
    <property type="entry name" value="GNAT_dom"/>
</dbReference>
<comment type="caution">
    <text evidence="2">The sequence shown here is derived from an EMBL/GenBank/DDBJ whole genome shotgun (WGS) entry which is preliminary data.</text>
</comment>
<dbReference type="InterPro" id="IPR011990">
    <property type="entry name" value="TPR-like_helical_dom_sf"/>
</dbReference>
<dbReference type="EMBL" id="QNRF01000007">
    <property type="protein sequence ID" value="RBO81905.1"/>
    <property type="molecule type" value="Genomic_DNA"/>
</dbReference>
<keyword evidence="3" id="KW-1185">Reference proteome</keyword>
<dbReference type="Gene3D" id="1.25.40.10">
    <property type="entry name" value="Tetratricopeptide repeat domain"/>
    <property type="match status" value="1"/>
</dbReference>
<dbReference type="PROSITE" id="PS51186">
    <property type="entry name" value="GNAT"/>
    <property type="match status" value="1"/>
</dbReference>
<dbReference type="RefSeq" id="WP_113875106.1">
    <property type="nucleotide sequence ID" value="NZ_QNRF01000007.1"/>
</dbReference>
<proteinExistence type="predicted"/>
<name>A0A366CWA2_9GAMM</name>
<reference evidence="2 3" key="1">
    <citation type="submission" date="2018-06" db="EMBL/GenBank/DDBJ databases">
        <title>Genomic Encyclopedia of Type Strains, Phase III (KMG-III): the genomes of soil and plant-associated and newly described type strains.</title>
        <authorList>
            <person name="Whitman W."/>
        </authorList>
    </citation>
    <scope>NUCLEOTIDE SEQUENCE [LARGE SCALE GENOMIC DNA]</scope>
    <source>
        <strain evidence="2 3">CECT 7732</strain>
    </source>
</reference>
<accession>A0A366CWA2</accession>
<dbReference type="Proteomes" id="UP000252086">
    <property type="component" value="Unassembled WGS sequence"/>
</dbReference>
<dbReference type="SUPFAM" id="SSF55729">
    <property type="entry name" value="Acyl-CoA N-acyltransferases (Nat)"/>
    <property type="match status" value="1"/>
</dbReference>
<dbReference type="Gene3D" id="3.40.630.30">
    <property type="match status" value="1"/>
</dbReference>
<evidence type="ECO:0000313" key="2">
    <source>
        <dbReference type="EMBL" id="RBO81905.1"/>
    </source>
</evidence>